<evidence type="ECO:0000313" key="3">
    <source>
        <dbReference type="Proteomes" id="UP001054889"/>
    </source>
</evidence>
<organism evidence="2 3">
    <name type="scientific">Eleusine coracana subsp. coracana</name>
    <dbReference type="NCBI Taxonomy" id="191504"/>
    <lineage>
        <taxon>Eukaryota</taxon>
        <taxon>Viridiplantae</taxon>
        <taxon>Streptophyta</taxon>
        <taxon>Embryophyta</taxon>
        <taxon>Tracheophyta</taxon>
        <taxon>Spermatophyta</taxon>
        <taxon>Magnoliopsida</taxon>
        <taxon>Liliopsida</taxon>
        <taxon>Poales</taxon>
        <taxon>Poaceae</taxon>
        <taxon>PACMAD clade</taxon>
        <taxon>Chloridoideae</taxon>
        <taxon>Cynodonteae</taxon>
        <taxon>Eleusininae</taxon>
        <taxon>Eleusine</taxon>
    </lineage>
</organism>
<sequence>MSSSERWFCLMGHGPSVDTAMASSARVWASLSFFLLHRQVEVAKDEDDPAVEHPKNWGGGYRVQRSAPPMLVVHTNHNAKPPHFADLEHRASASNTLSGRILYTYNTVMHGFAVQLTGDEAWRWPAIP</sequence>
<name>A0AAV5DLA8_ELECO</name>
<gene>
    <name evidence="2" type="primary">ga29414</name>
    <name evidence="2" type="ORF">PR202_ga29414</name>
</gene>
<dbReference type="Proteomes" id="UP001054889">
    <property type="component" value="Unassembled WGS sequence"/>
</dbReference>
<dbReference type="InterPro" id="IPR037045">
    <property type="entry name" value="S8pro/Inhibitor_I9_sf"/>
</dbReference>
<protein>
    <recommendedName>
        <fullName evidence="1">Inhibitor I9 domain-containing protein</fullName>
    </recommendedName>
</protein>
<accession>A0AAV5DLA8</accession>
<reference evidence="2" key="1">
    <citation type="journal article" date="2018" name="DNA Res.">
        <title>Multiple hybrid de novo genome assembly of finger millet, an orphan allotetraploid crop.</title>
        <authorList>
            <person name="Hatakeyama M."/>
            <person name="Aluri S."/>
            <person name="Balachadran M.T."/>
            <person name="Sivarajan S.R."/>
            <person name="Patrignani A."/>
            <person name="Gruter S."/>
            <person name="Poveda L."/>
            <person name="Shimizu-Inatsugi R."/>
            <person name="Baeten J."/>
            <person name="Francoijs K.J."/>
            <person name="Nataraja K.N."/>
            <person name="Reddy Y.A.N."/>
            <person name="Phadnis S."/>
            <person name="Ravikumar R.L."/>
            <person name="Schlapbach R."/>
            <person name="Sreeman S.M."/>
            <person name="Shimizu K.K."/>
        </authorList>
    </citation>
    <scope>NUCLEOTIDE SEQUENCE</scope>
</reference>
<dbReference type="Pfam" id="PF05922">
    <property type="entry name" value="Inhibitor_I9"/>
    <property type="match status" value="1"/>
</dbReference>
<dbReference type="EMBL" id="BQKI01000018">
    <property type="protein sequence ID" value="GJN11240.1"/>
    <property type="molecule type" value="Genomic_DNA"/>
</dbReference>
<evidence type="ECO:0000313" key="2">
    <source>
        <dbReference type="EMBL" id="GJN11240.1"/>
    </source>
</evidence>
<dbReference type="AlphaFoldDB" id="A0AAV5DLA8"/>
<proteinExistence type="predicted"/>
<reference evidence="2" key="2">
    <citation type="submission" date="2021-12" db="EMBL/GenBank/DDBJ databases">
        <title>Resequencing data analysis of finger millet.</title>
        <authorList>
            <person name="Hatakeyama M."/>
            <person name="Aluri S."/>
            <person name="Balachadran M.T."/>
            <person name="Sivarajan S.R."/>
            <person name="Poveda L."/>
            <person name="Shimizu-Inatsugi R."/>
            <person name="Schlapbach R."/>
            <person name="Sreeman S.M."/>
            <person name="Shimizu K.K."/>
        </authorList>
    </citation>
    <scope>NUCLEOTIDE SEQUENCE</scope>
</reference>
<feature type="domain" description="Inhibitor I9" evidence="1">
    <location>
        <begin position="83"/>
        <end position="121"/>
    </location>
</feature>
<dbReference type="Gene3D" id="3.30.70.80">
    <property type="entry name" value="Peptidase S8 propeptide/proteinase inhibitor I9"/>
    <property type="match status" value="1"/>
</dbReference>
<keyword evidence="3" id="KW-1185">Reference proteome</keyword>
<evidence type="ECO:0000259" key="1">
    <source>
        <dbReference type="Pfam" id="PF05922"/>
    </source>
</evidence>
<dbReference type="InterPro" id="IPR010259">
    <property type="entry name" value="S8pro/Inhibitor_I9"/>
</dbReference>
<comment type="caution">
    <text evidence="2">The sequence shown here is derived from an EMBL/GenBank/DDBJ whole genome shotgun (WGS) entry which is preliminary data.</text>
</comment>